<dbReference type="SUPFAM" id="SSF109854">
    <property type="entry name" value="DinB/YfiT-like putative metalloenzymes"/>
    <property type="match status" value="1"/>
</dbReference>
<name>A0A7X6K3M6_9MICC</name>
<keyword evidence="3" id="KW-1185">Reference proteome</keyword>
<sequence>MAASHRRNLREEIALYLTAARCFRDLLARLPVDGWDRPGLGEWSIRTLAGHTSRALSTVLTYLDRPADRVEVESAAAYYRTPGLASSPEVTPRAVQAGEQLGDEPVAAVDAMLARLEARLPQETDRVISTVAGGMRLGDYLPTRIFELAVHSLDLAAACGTEVRLPADVELAAGELALRIAVGRGDGAALLLALTGRRSLPQGFSVV</sequence>
<evidence type="ECO:0000259" key="1">
    <source>
        <dbReference type="Pfam" id="PF11716"/>
    </source>
</evidence>
<dbReference type="EMBL" id="JAAZSQ010000002">
    <property type="protein sequence ID" value="NKX53680.1"/>
    <property type="molecule type" value="Genomic_DNA"/>
</dbReference>
<proteinExistence type="predicted"/>
<dbReference type="AlphaFoldDB" id="A0A7X6K3M6"/>
<dbReference type="GO" id="GO:0046872">
    <property type="term" value="F:metal ion binding"/>
    <property type="evidence" value="ECO:0007669"/>
    <property type="project" value="InterPro"/>
</dbReference>
<organism evidence="2 3">
    <name type="scientific">Arthrobacter mobilis</name>
    <dbReference type="NCBI Taxonomy" id="2724944"/>
    <lineage>
        <taxon>Bacteria</taxon>
        <taxon>Bacillati</taxon>
        <taxon>Actinomycetota</taxon>
        <taxon>Actinomycetes</taxon>
        <taxon>Micrococcales</taxon>
        <taxon>Micrococcaceae</taxon>
        <taxon>Arthrobacter</taxon>
    </lineage>
</organism>
<evidence type="ECO:0000313" key="2">
    <source>
        <dbReference type="EMBL" id="NKX53680.1"/>
    </source>
</evidence>
<feature type="domain" description="Mycothiol-dependent maleylpyruvate isomerase metal-binding" evidence="1">
    <location>
        <begin position="19"/>
        <end position="156"/>
    </location>
</feature>
<evidence type="ECO:0000313" key="3">
    <source>
        <dbReference type="Proteomes" id="UP000544090"/>
    </source>
</evidence>
<protein>
    <recommendedName>
        <fullName evidence="1">Mycothiol-dependent maleylpyruvate isomerase metal-binding domain-containing protein</fullName>
    </recommendedName>
</protein>
<gene>
    <name evidence="2" type="ORF">HGG74_03805</name>
</gene>
<dbReference type="Pfam" id="PF11716">
    <property type="entry name" value="MDMPI_N"/>
    <property type="match status" value="1"/>
</dbReference>
<dbReference type="Gene3D" id="1.20.120.450">
    <property type="entry name" value="dinb family like domain"/>
    <property type="match status" value="1"/>
</dbReference>
<accession>A0A7X6K3M6</accession>
<dbReference type="InterPro" id="IPR024344">
    <property type="entry name" value="MDMPI_metal-binding"/>
</dbReference>
<dbReference type="Proteomes" id="UP000544090">
    <property type="component" value="Unassembled WGS sequence"/>
</dbReference>
<dbReference type="InterPro" id="IPR034660">
    <property type="entry name" value="DinB/YfiT-like"/>
</dbReference>
<reference evidence="2 3" key="1">
    <citation type="submission" date="2020-04" db="EMBL/GenBank/DDBJ databases">
        <title>Arthrobacter sp. nov.</title>
        <authorList>
            <person name="Liu S."/>
        </authorList>
    </citation>
    <scope>NUCLEOTIDE SEQUENCE [LARGE SCALE GENOMIC DNA]</scope>
    <source>
        <strain evidence="2 3">E918</strain>
    </source>
</reference>
<comment type="caution">
    <text evidence="2">The sequence shown here is derived from an EMBL/GenBank/DDBJ whole genome shotgun (WGS) entry which is preliminary data.</text>
</comment>